<sequence>MDSKIYISENSPFLTTDTRATRWAIPYNADCLNSRIGNLLDRQKDAVEGKKILDIGSHNGTFSYAALLLGAGEVQGVDGEGGGGVVREG</sequence>
<dbReference type="SUPFAM" id="SSF53335">
    <property type="entry name" value="S-adenosyl-L-methionine-dependent methyltransferases"/>
    <property type="match status" value="1"/>
</dbReference>
<feature type="non-terminal residue" evidence="1">
    <location>
        <position position="89"/>
    </location>
</feature>
<protein>
    <submittedName>
        <fullName evidence="1">Uncharacterized protein</fullName>
    </submittedName>
</protein>
<name>A0A382BLT4_9ZZZZ</name>
<dbReference type="InterPro" id="IPR029063">
    <property type="entry name" value="SAM-dependent_MTases_sf"/>
</dbReference>
<accession>A0A382BLT4</accession>
<proteinExistence type="predicted"/>
<gene>
    <name evidence="1" type="ORF">METZ01_LOCUS167126</name>
</gene>
<reference evidence="1" key="1">
    <citation type="submission" date="2018-05" db="EMBL/GenBank/DDBJ databases">
        <authorList>
            <person name="Lanie J.A."/>
            <person name="Ng W.-L."/>
            <person name="Kazmierczak K.M."/>
            <person name="Andrzejewski T.M."/>
            <person name="Davidsen T.M."/>
            <person name="Wayne K.J."/>
            <person name="Tettelin H."/>
            <person name="Glass J.I."/>
            <person name="Rusch D."/>
            <person name="Podicherti R."/>
            <person name="Tsui H.-C.T."/>
            <person name="Winkler M.E."/>
        </authorList>
    </citation>
    <scope>NUCLEOTIDE SEQUENCE</scope>
</reference>
<dbReference type="EMBL" id="UINC01030227">
    <property type="protein sequence ID" value="SVB14272.1"/>
    <property type="molecule type" value="Genomic_DNA"/>
</dbReference>
<dbReference type="AlphaFoldDB" id="A0A382BLT4"/>
<organism evidence="1">
    <name type="scientific">marine metagenome</name>
    <dbReference type="NCBI Taxonomy" id="408172"/>
    <lineage>
        <taxon>unclassified sequences</taxon>
        <taxon>metagenomes</taxon>
        <taxon>ecological metagenomes</taxon>
    </lineage>
</organism>
<dbReference type="Gene3D" id="3.40.50.150">
    <property type="entry name" value="Vaccinia Virus protein VP39"/>
    <property type="match status" value="1"/>
</dbReference>
<evidence type="ECO:0000313" key="1">
    <source>
        <dbReference type="EMBL" id="SVB14272.1"/>
    </source>
</evidence>